<comment type="caution">
    <text evidence="6">The sequence shown here is derived from an EMBL/GenBank/DDBJ whole genome shotgun (WGS) entry which is preliminary data.</text>
</comment>
<dbReference type="Gene3D" id="3.90.76.10">
    <property type="entry name" value="Dipeptide-binding Protein, Domain 1"/>
    <property type="match status" value="1"/>
</dbReference>
<dbReference type="CDD" id="cd08513">
    <property type="entry name" value="PBP2_thermophilic_Hb8_like"/>
    <property type="match status" value="1"/>
</dbReference>
<dbReference type="EMBL" id="MHJJ01000011">
    <property type="protein sequence ID" value="OGY65403.1"/>
    <property type="molecule type" value="Genomic_DNA"/>
</dbReference>
<dbReference type="GO" id="GO:1904680">
    <property type="term" value="F:peptide transmembrane transporter activity"/>
    <property type="evidence" value="ECO:0007669"/>
    <property type="project" value="TreeGrafter"/>
</dbReference>
<gene>
    <name evidence="6" type="ORF">A3A16_03075</name>
</gene>
<feature type="transmembrane region" description="Helical" evidence="4">
    <location>
        <begin position="20"/>
        <end position="40"/>
    </location>
</feature>
<feature type="domain" description="Solute-binding protein family 5" evidence="5">
    <location>
        <begin position="89"/>
        <end position="453"/>
    </location>
</feature>
<evidence type="ECO:0000256" key="3">
    <source>
        <dbReference type="ARBA" id="ARBA00022729"/>
    </source>
</evidence>
<dbReference type="AlphaFoldDB" id="A0A1G1ZL89"/>
<evidence type="ECO:0000259" key="5">
    <source>
        <dbReference type="Pfam" id="PF00496"/>
    </source>
</evidence>
<name>A0A1G1ZL89_9BACT</name>
<evidence type="ECO:0000256" key="2">
    <source>
        <dbReference type="ARBA" id="ARBA00022448"/>
    </source>
</evidence>
<sequence length="552" mass="62706">MFSKLSSVIKSLTKIERYLLIGAAVIFAVSLFFAGINGYYNATAEAPMAGGEYIEGIIGQPIAINPLLAGANDADRDLIELIFSDLLELSENYKISDDKKIWSVELKKGLAWDDGEPLTSDDVIFTIETIQDPEARSPLYATWQGVMAERLGDREIRFTLKNPYAFFADNLKSLKIVPKHIFSNIPTANLRLSNYNLKPVGNGPYKFVKYDKRDDGFITQYHLKLNQNYSGPKPFIAELIIKFFSDYKDVVNVFNKKQVSGLGGLDFNQLKDLQIGHQVLEMNIPRYYAIFFNPNINLALKEKAVREALNYATDKNKIIAAVFDGRALAINGPIIPKIPGFNPTVYQDEVFSLESAQEILESAKWNLNDAGIRIKTIKGAQVKLEFDIIVPQIQFLIETVNILKEDWQKIGVKLNPIVLTPADISNEIIKTRNYPMIIFGNILKNNPDVFAFWHSSERFYPGLNLALYENKAVDEILENIKRGFDDDARNKNLTKLQEIIKEDRPAIFLFSPNYIYAVPKDLRGLELKFIGTPANRFDEIAKWHLKTNRVFK</sequence>
<accession>A0A1G1ZL89</accession>
<evidence type="ECO:0000256" key="4">
    <source>
        <dbReference type="SAM" id="Phobius"/>
    </source>
</evidence>
<dbReference type="Gene3D" id="3.10.105.10">
    <property type="entry name" value="Dipeptide-binding Protein, Domain 3"/>
    <property type="match status" value="1"/>
</dbReference>
<dbReference type="InterPro" id="IPR039424">
    <property type="entry name" value="SBP_5"/>
</dbReference>
<reference evidence="6 7" key="1">
    <citation type="journal article" date="2016" name="Nat. Commun.">
        <title>Thousands of microbial genomes shed light on interconnected biogeochemical processes in an aquifer system.</title>
        <authorList>
            <person name="Anantharaman K."/>
            <person name="Brown C.T."/>
            <person name="Hug L.A."/>
            <person name="Sharon I."/>
            <person name="Castelle C.J."/>
            <person name="Probst A.J."/>
            <person name="Thomas B.C."/>
            <person name="Singh A."/>
            <person name="Wilkins M.J."/>
            <person name="Karaoz U."/>
            <person name="Brodie E.L."/>
            <person name="Williams K.H."/>
            <person name="Hubbard S.S."/>
            <person name="Banfield J.F."/>
        </authorList>
    </citation>
    <scope>NUCLEOTIDE SEQUENCE [LARGE SCALE GENOMIC DNA]</scope>
</reference>
<dbReference type="STRING" id="1798407.A3A16_03075"/>
<evidence type="ECO:0000313" key="7">
    <source>
        <dbReference type="Proteomes" id="UP000177942"/>
    </source>
</evidence>
<keyword evidence="3" id="KW-0732">Signal</keyword>
<comment type="similarity">
    <text evidence="1">Belongs to the bacterial solute-binding protein 5 family.</text>
</comment>
<proteinExistence type="inferred from homology"/>
<keyword evidence="4" id="KW-0472">Membrane</keyword>
<evidence type="ECO:0000256" key="1">
    <source>
        <dbReference type="ARBA" id="ARBA00005695"/>
    </source>
</evidence>
<dbReference type="Pfam" id="PF00496">
    <property type="entry name" value="SBP_bac_5"/>
    <property type="match status" value="1"/>
</dbReference>
<dbReference type="GO" id="GO:0043190">
    <property type="term" value="C:ATP-binding cassette (ABC) transporter complex"/>
    <property type="evidence" value="ECO:0007669"/>
    <property type="project" value="InterPro"/>
</dbReference>
<dbReference type="GO" id="GO:0015833">
    <property type="term" value="P:peptide transport"/>
    <property type="evidence" value="ECO:0007669"/>
    <property type="project" value="TreeGrafter"/>
</dbReference>
<protein>
    <recommendedName>
        <fullName evidence="5">Solute-binding protein family 5 domain-containing protein</fullName>
    </recommendedName>
</protein>
<keyword evidence="2" id="KW-0813">Transport</keyword>
<dbReference type="Gene3D" id="3.40.190.10">
    <property type="entry name" value="Periplasmic binding protein-like II"/>
    <property type="match status" value="1"/>
</dbReference>
<dbReference type="SUPFAM" id="SSF53850">
    <property type="entry name" value="Periplasmic binding protein-like II"/>
    <property type="match status" value="1"/>
</dbReference>
<dbReference type="InterPro" id="IPR030678">
    <property type="entry name" value="Peptide/Ni-bd"/>
</dbReference>
<dbReference type="GO" id="GO:0042597">
    <property type="term" value="C:periplasmic space"/>
    <property type="evidence" value="ECO:0007669"/>
    <property type="project" value="UniProtKB-ARBA"/>
</dbReference>
<dbReference type="Proteomes" id="UP000177942">
    <property type="component" value="Unassembled WGS sequence"/>
</dbReference>
<keyword evidence="4" id="KW-0812">Transmembrane</keyword>
<dbReference type="InterPro" id="IPR000914">
    <property type="entry name" value="SBP_5_dom"/>
</dbReference>
<keyword evidence="4" id="KW-1133">Transmembrane helix</keyword>
<evidence type="ECO:0000313" key="6">
    <source>
        <dbReference type="EMBL" id="OGY65403.1"/>
    </source>
</evidence>
<organism evidence="6 7">
    <name type="scientific">Candidatus Harrisonbacteria bacterium RIFCSPLOWO2_01_FULL_44_18</name>
    <dbReference type="NCBI Taxonomy" id="1798407"/>
    <lineage>
        <taxon>Bacteria</taxon>
        <taxon>Candidatus Harrisoniibacteriota</taxon>
    </lineage>
</organism>
<dbReference type="PIRSF" id="PIRSF002741">
    <property type="entry name" value="MppA"/>
    <property type="match status" value="1"/>
</dbReference>
<dbReference type="PANTHER" id="PTHR30290:SF9">
    <property type="entry name" value="OLIGOPEPTIDE-BINDING PROTEIN APPA"/>
    <property type="match status" value="1"/>
</dbReference>
<dbReference type="PANTHER" id="PTHR30290">
    <property type="entry name" value="PERIPLASMIC BINDING COMPONENT OF ABC TRANSPORTER"/>
    <property type="match status" value="1"/>
</dbReference>